<name>A0A423WSG3_9PEZI</name>
<dbReference type="Proteomes" id="UP000285146">
    <property type="component" value="Unassembled WGS sequence"/>
</dbReference>
<keyword evidence="2" id="KW-1185">Reference proteome</keyword>
<dbReference type="InParanoid" id="A0A423WSG3"/>
<accession>A0A423WSG3</accession>
<organism evidence="1 2">
    <name type="scientific">Cytospora leucostoma</name>
    <dbReference type="NCBI Taxonomy" id="1230097"/>
    <lineage>
        <taxon>Eukaryota</taxon>
        <taxon>Fungi</taxon>
        <taxon>Dikarya</taxon>
        <taxon>Ascomycota</taxon>
        <taxon>Pezizomycotina</taxon>
        <taxon>Sordariomycetes</taxon>
        <taxon>Sordariomycetidae</taxon>
        <taxon>Diaporthales</taxon>
        <taxon>Cytosporaceae</taxon>
        <taxon>Cytospora</taxon>
    </lineage>
</organism>
<proteinExistence type="predicted"/>
<evidence type="ECO:0000313" key="2">
    <source>
        <dbReference type="Proteomes" id="UP000285146"/>
    </source>
</evidence>
<protein>
    <submittedName>
        <fullName evidence="1">Uncharacterized protein</fullName>
    </submittedName>
</protein>
<dbReference type="EMBL" id="LKEB01000042">
    <property type="protein sequence ID" value="ROW06377.1"/>
    <property type="molecule type" value="Genomic_DNA"/>
</dbReference>
<gene>
    <name evidence="1" type="ORF">VPNG_07508</name>
</gene>
<sequence length="72" mass="7852">MTVFVSSLSASGLPVQAGQVWSVVVQKPIFGRELATDWARARAPLDELDWLKGKLSAVDVDAVGIEKWERLG</sequence>
<dbReference type="AlphaFoldDB" id="A0A423WSG3"/>
<comment type="caution">
    <text evidence="1">The sequence shown here is derived from an EMBL/GenBank/DDBJ whole genome shotgun (WGS) entry which is preliminary data.</text>
</comment>
<evidence type="ECO:0000313" key="1">
    <source>
        <dbReference type="EMBL" id="ROW06377.1"/>
    </source>
</evidence>
<reference evidence="1 2" key="1">
    <citation type="submission" date="2015-09" db="EMBL/GenBank/DDBJ databases">
        <title>Host preference determinants of Valsa canker pathogens revealed by comparative genomics.</title>
        <authorList>
            <person name="Yin Z."/>
            <person name="Huang L."/>
        </authorList>
    </citation>
    <scope>NUCLEOTIDE SEQUENCE [LARGE SCALE GENOMIC DNA]</scope>
    <source>
        <strain evidence="1 2">SXYLt</strain>
    </source>
</reference>